<dbReference type="AlphaFoldDB" id="A0A0A9CBQ6"/>
<accession>A0A0A9CBQ6</accession>
<reference evidence="1" key="1">
    <citation type="submission" date="2014-09" db="EMBL/GenBank/DDBJ databases">
        <authorList>
            <person name="Magalhaes I.L.F."/>
            <person name="Oliveira U."/>
            <person name="Santos F.R."/>
            <person name="Vidigal T.H.D.A."/>
            <person name="Brescovit A.D."/>
            <person name="Santos A.J."/>
        </authorList>
    </citation>
    <scope>NUCLEOTIDE SEQUENCE</scope>
    <source>
        <tissue evidence="1">Shoot tissue taken approximately 20 cm above the soil surface</tissue>
    </source>
</reference>
<sequence>MQQPSMQRTKPKRTSIGFLLQRHAGKQSWIHGNLVYQVTLFLHIRNSLLLHTNSLLCAF</sequence>
<name>A0A0A9CBQ6_ARUDO</name>
<proteinExistence type="predicted"/>
<evidence type="ECO:0000313" key="1">
    <source>
        <dbReference type="EMBL" id="JAD71888.1"/>
    </source>
</evidence>
<organism evidence="1">
    <name type="scientific">Arundo donax</name>
    <name type="common">Giant reed</name>
    <name type="synonym">Donax arundinaceus</name>
    <dbReference type="NCBI Taxonomy" id="35708"/>
    <lineage>
        <taxon>Eukaryota</taxon>
        <taxon>Viridiplantae</taxon>
        <taxon>Streptophyta</taxon>
        <taxon>Embryophyta</taxon>
        <taxon>Tracheophyta</taxon>
        <taxon>Spermatophyta</taxon>
        <taxon>Magnoliopsida</taxon>
        <taxon>Liliopsida</taxon>
        <taxon>Poales</taxon>
        <taxon>Poaceae</taxon>
        <taxon>PACMAD clade</taxon>
        <taxon>Arundinoideae</taxon>
        <taxon>Arundineae</taxon>
        <taxon>Arundo</taxon>
    </lineage>
</organism>
<dbReference type="EMBL" id="GBRH01226007">
    <property type="protein sequence ID" value="JAD71888.1"/>
    <property type="molecule type" value="Transcribed_RNA"/>
</dbReference>
<reference evidence="1" key="2">
    <citation type="journal article" date="2015" name="Data Brief">
        <title>Shoot transcriptome of the giant reed, Arundo donax.</title>
        <authorList>
            <person name="Barrero R.A."/>
            <person name="Guerrero F.D."/>
            <person name="Moolhuijzen P."/>
            <person name="Goolsby J.A."/>
            <person name="Tidwell J."/>
            <person name="Bellgard S.E."/>
            <person name="Bellgard M.I."/>
        </authorList>
    </citation>
    <scope>NUCLEOTIDE SEQUENCE</scope>
    <source>
        <tissue evidence="1">Shoot tissue taken approximately 20 cm above the soil surface</tissue>
    </source>
</reference>
<protein>
    <submittedName>
        <fullName evidence="1">Uncharacterized protein</fullName>
    </submittedName>
</protein>